<evidence type="ECO:0000313" key="4">
    <source>
        <dbReference type="Proteomes" id="UP000026962"/>
    </source>
</evidence>
<reference evidence="3" key="2">
    <citation type="submission" date="2018-05" db="EMBL/GenBank/DDBJ databases">
        <title>OpunRS2 (Oryza punctata Reference Sequence Version 2).</title>
        <authorList>
            <person name="Zhang J."/>
            <person name="Kudrna D."/>
            <person name="Lee S."/>
            <person name="Talag J."/>
            <person name="Welchert J."/>
            <person name="Wing R.A."/>
        </authorList>
    </citation>
    <scope>NUCLEOTIDE SEQUENCE [LARGE SCALE GENOMIC DNA]</scope>
</reference>
<dbReference type="HOGENOM" id="CLU_020188_0_4_1"/>
<dbReference type="AlphaFoldDB" id="A0A0E0MMX6"/>
<feature type="region of interest" description="Disordered" evidence="1">
    <location>
        <begin position="1"/>
        <end position="27"/>
    </location>
</feature>
<organism evidence="3">
    <name type="scientific">Oryza punctata</name>
    <name type="common">Red rice</name>
    <dbReference type="NCBI Taxonomy" id="4537"/>
    <lineage>
        <taxon>Eukaryota</taxon>
        <taxon>Viridiplantae</taxon>
        <taxon>Streptophyta</taxon>
        <taxon>Embryophyta</taxon>
        <taxon>Tracheophyta</taxon>
        <taxon>Spermatophyta</taxon>
        <taxon>Magnoliopsida</taxon>
        <taxon>Liliopsida</taxon>
        <taxon>Poales</taxon>
        <taxon>Poaceae</taxon>
        <taxon>BOP clade</taxon>
        <taxon>Oryzoideae</taxon>
        <taxon>Oryzeae</taxon>
        <taxon>Oryzinae</taxon>
        <taxon>Oryza</taxon>
    </lineage>
</organism>
<dbReference type="STRING" id="4537.A0A0E0MMX6"/>
<keyword evidence="2" id="KW-1133">Transmembrane helix</keyword>
<evidence type="ECO:0000313" key="3">
    <source>
        <dbReference type="EnsemblPlants" id="OPUNC12G12260.1"/>
    </source>
</evidence>
<sequence>MEPSTEPEITSEVQGSPSGEPQIPARGDEMMISTIVRLPLYIRDANKDLFEPRVISIGPYHRGNVSTHEMEAHKEHFLRSFLQRPGNVDHQPHIDIAEITSSCIAQARRCYSENMVDDYTAEMLMVDGCFIIELLLRWKEGKVNADKHVRLMWNNIYYDLLLIDNQIPFFVLDKLFGYFKERTAFEDDLLHLVVNFFVHDGQFSWAKFNPEDLPMADQVCHLLDLQHKLAMHSNTGFEPKLNTCPFMCRIDIIRPSPMPRGIPGAKELKDYGVRFKKDKERKKFHVTFQGNTMTIPCLQINSGSKILLTNLFAYDQIEGQRGNKFGAVTSYVVLMNALIQTGDDVLVLQQKGILEKDPLLNENEVASFFNELGRCAFVDVNKPEFTEIFDNVNRFRWKLCDKIRYYVRNHSLRLAAIYALIFLFITMFYTIRIYYRVHG</sequence>
<feature type="transmembrane region" description="Helical" evidence="2">
    <location>
        <begin position="415"/>
        <end position="435"/>
    </location>
</feature>
<name>A0A0E0MMX6_ORYPU</name>
<dbReference type="InterPro" id="IPR004158">
    <property type="entry name" value="DUF247_pln"/>
</dbReference>
<keyword evidence="2" id="KW-0472">Membrane</keyword>
<dbReference type="Gramene" id="OPUNC12G12260.1">
    <property type="protein sequence ID" value="OPUNC12G12260.1"/>
    <property type="gene ID" value="OPUNC12G12260"/>
</dbReference>
<dbReference type="Pfam" id="PF03140">
    <property type="entry name" value="DUF247"/>
    <property type="match status" value="1"/>
</dbReference>
<evidence type="ECO:0000256" key="1">
    <source>
        <dbReference type="SAM" id="MobiDB-lite"/>
    </source>
</evidence>
<reference evidence="3" key="1">
    <citation type="submission" date="2015-04" db="UniProtKB">
        <authorList>
            <consortium name="EnsemblPlants"/>
        </authorList>
    </citation>
    <scope>IDENTIFICATION</scope>
</reference>
<dbReference type="EnsemblPlants" id="OPUNC12G12260.1">
    <property type="protein sequence ID" value="OPUNC12G12260.1"/>
    <property type="gene ID" value="OPUNC12G12260"/>
</dbReference>
<keyword evidence="4" id="KW-1185">Reference proteome</keyword>
<protein>
    <submittedName>
        <fullName evidence="3">Uncharacterized protein</fullName>
    </submittedName>
</protein>
<evidence type="ECO:0000256" key="2">
    <source>
        <dbReference type="SAM" id="Phobius"/>
    </source>
</evidence>
<dbReference type="eggNOG" id="ENOG502RY48">
    <property type="taxonomic scope" value="Eukaryota"/>
</dbReference>
<accession>A0A0E0MMX6</accession>
<dbReference type="PANTHER" id="PTHR31170">
    <property type="entry name" value="BNAC04G53230D PROTEIN"/>
    <property type="match status" value="1"/>
</dbReference>
<proteinExistence type="predicted"/>
<feature type="compositionally biased region" description="Polar residues" evidence="1">
    <location>
        <begin position="7"/>
        <end position="19"/>
    </location>
</feature>
<dbReference type="Proteomes" id="UP000026962">
    <property type="component" value="Chromosome 12"/>
</dbReference>
<dbReference type="PANTHER" id="PTHR31170:SF25">
    <property type="entry name" value="BNAA09G04570D PROTEIN"/>
    <property type="match status" value="1"/>
</dbReference>
<keyword evidence="2" id="KW-0812">Transmembrane</keyword>